<reference evidence="3" key="1">
    <citation type="submission" date="2016-10" db="EMBL/GenBank/DDBJ databases">
        <authorList>
            <person name="Varghese N."/>
            <person name="Submissions S."/>
        </authorList>
    </citation>
    <scope>NUCLEOTIDE SEQUENCE [LARGE SCALE GENOMIC DNA]</scope>
    <source>
        <strain evidence="3">IBRC-M 10760</strain>
    </source>
</reference>
<dbReference type="EMBL" id="FNBK01000005">
    <property type="protein sequence ID" value="SDF27847.1"/>
    <property type="molecule type" value="Genomic_DNA"/>
</dbReference>
<name>A0A1G7JSA6_9EURY</name>
<dbReference type="Proteomes" id="UP000199076">
    <property type="component" value="Unassembled WGS sequence"/>
</dbReference>
<evidence type="ECO:0000256" key="1">
    <source>
        <dbReference type="SAM" id="Phobius"/>
    </source>
</evidence>
<dbReference type="AlphaFoldDB" id="A0A1G7JSA6"/>
<evidence type="ECO:0000313" key="3">
    <source>
        <dbReference type="Proteomes" id="UP000199076"/>
    </source>
</evidence>
<protein>
    <submittedName>
        <fullName evidence="2">Uncharacterized protein</fullName>
    </submittedName>
</protein>
<feature type="transmembrane region" description="Helical" evidence="1">
    <location>
        <begin position="7"/>
        <end position="29"/>
    </location>
</feature>
<proteinExistence type="predicted"/>
<accession>A0A1G7JSA6</accession>
<keyword evidence="3" id="KW-1185">Reference proteome</keyword>
<organism evidence="2 3">
    <name type="scientific">Halorientalis regularis</name>
    <dbReference type="NCBI Taxonomy" id="660518"/>
    <lineage>
        <taxon>Archaea</taxon>
        <taxon>Methanobacteriati</taxon>
        <taxon>Methanobacteriota</taxon>
        <taxon>Stenosarchaea group</taxon>
        <taxon>Halobacteria</taxon>
        <taxon>Halobacteriales</taxon>
        <taxon>Haloarculaceae</taxon>
        <taxon>Halorientalis</taxon>
    </lineage>
</organism>
<gene>
    <name evidence="2" type="ORF">SAMN05216218_10547</name>
</gene>
<sequence>MDGADRFMFYGLLLVFLLLFAGAALALVLG</sequence>
<dbReference type="STRING" id="660518.SAMN05216218_10547"/>
<evidence type="ECO:0000313" key="2">
    <source>
        <dbReference type="EMBL" id="SDF27847.1"/>
    </source>
</evidence>
<keyword evidence="1" id="KW-0812">Transmembrane</keyword>
<keyword evidence="1" id="KW-0472">Membrane</keyword>
<keyword evidence="1" id="KW-1133">Transmembrane helix</keyword>